<dbReference type="EMBL" id="JACGCM010001428">
    <property type="protein sequence ID" value="KAF6155295.1"/>
    <property type="molecule type" value="Genomic_DNA"/>
</dbReference>
<evidence type="ECO:0000313" key="2">
    <source>
        <dbReference type="EMBL" id="KAF6155295.1"/>
    </source>
</evidence>
<comment type="caution">
    <text evidence="2">The sequence shown here is derived from an EMBL/GenBank/DDBJ whole genome shotgun (WGS) entry which is preliminary data.</text>
</comment>
<dbReference type="Pfam" id="PF14244">
    <property type="entry name" value="Retrotran_gag_3"/>
    <property type="match status" value="1"/>
</dbReference>
<dbReference type="AlphaFoldDB" id="A0A7J7MK49"/>
<dbReference type="InterPro" id="IPR029472">
    <property type="entry name" value="Copia-like_N"/>
</dbReference>
<accession>A0A7J7MK49</accession>
<organism evidence="2 3">
    <name type="scientific">Kingdonia uniflora</name>
    <dbReference type="NCBI Taxonomy" id="39325"/>
    <lineage>
        <taxon>Eukaryota</taxon>
        <taxon>Viridiplantae</taxon>
        <taxon>Streptophyta</taxon>
        <taxon>Embryophyta</taxon>
        <taxon>Tracheophyta</taxon>
        <taxon>Spermatophyta</taxon>
        <taxon>Magnoliopsida</taxon>
        <taxon>Ranunculales</taxon>
        <taxon>Circaeasteraceae</taxon>
        <taxon>Kingdonia</taxon>
    </lineage>
</organism>
<dbReference type="OrthoDB" id="1845088at2759"/>
<feature type="domain" description="Retrotransposon Copia-like N-terminal" evidence="1">
    <location>
        <begin position="18"/>
        <end position="56"/>
    </location>
</feature>
<proteinExistence type="predicted"/>
<protein>
    <recommendedName>
        <fullName evidence="1">Retrotransposon Copia-like N-terminal domain-containing protein</fullName>
    </recommendedName>
</protein>
<evidence type="ECO:0000259" key="1">
    <source>
        <dbReference type="Pfam" id="PF14244"/>
    </source>
</evidence>
<gene>
    <name evidence="2" type="ORF">GIB67_019821</name>
</gene>
<reference evidence="2 3" key="1">
    <citation type="journal article" date="2020" name="IScience">
        <title>Genome Sequencing of the Endangered Kingdonia uniflora (Circaeasteraceae, Ranunculales) Reveals Potential Mechanisms of Evolutionary Specialization.</title>
        <authorList>
            <person name="Sun Y."/>
            <person name="Deng T."/>
            <person name="Zhang A."/>
            <person name="Moore M.J."/>
            <person name="Landis J.B."/>
            <person name="Lin N."/>
            <person name="Zhang H."/>
            <person name="Zhang X."/>
            <person name="Huang J."/>
            <person name="Zhang X."/>
            <person name="Sun H."/>
            <person name="Wang H."/>
        </authorList>
    </citation>
    <scope>NUCLEOTIDE SEQUENCE [LARGE SCALE GENOMIC DNA]</scope>
    <source>
        <strain evidence="2">TB1705</strain>
        <tissue evidence="2">Leaf</tissue>
    </source>
</reference>
<evidence type="ECO:0000313" key="3">
    <source>
        <dbReference type="Proteomes" id="UP000541444"/>
    </source>
</evidence>
<dbReference type="PANTHER" id="PTHR47481">
    <property type="match status" value="1"/>
</dbReference>
<dbReference type="Proteomes" id="UP000541444">
    <property type="component" value="Unassembled WGS sequence"/>
</dbReference>
<sequence length="190" mass="21336">MASSLNNNPTFIISNISQLVSIKLDRHNYLLWKSQFMSVLKGHGLVGFIVGTHPCPNEFLPDSEGKETAAVNPKYTEWHHQDQNLLSWINATLSETVLPYVVGVPTFEIVWATLDYRFSALFRSHIIQLKDQIHSVKKGTFSASEYLLNIKQLSYRLASVGKPMDDADLVLVTLNGLPSKFVAFKTSVKV</sequence>
<dbReference type="PANTHER" id="PTHR47481:SF31">
    <property type="entry name" value="OS01G0873500 PROTEIN"/>
    <property type="match status" value="1"/>
</dbReference>
<keyword evidence="3" id="KW-1185">Reference proteome</keyword>
<dbReference type="Pfam" id="PF14223">
    <property type="entry name" value="Retrotran_gag_2"/>
    <property type="match status" value="1"/>
</dbReference>
<name>A0A7J7MK49_9MAGN</name>